<sequence length="130" mass="14986">MKPLAAMLSNHHHRYHHYYHHHHHHKHRHHGHGHLGCTKCVHKHYTYICALNKDKYMAEQVQDATIYKTGKAKTKLNNIHEHDSTLLHIATYNRTTITATSAATIPAETRGNYLNNMEVKKATTQLICAA</sequence>
<name>A0A1A9VNT3_GLOAU</name>
<accession>A0A1A9VNT3</accession>
<dbReference type="VEuPathDB" id="VectorBase:GAUT042891"/>
<dbReference type="Proteomes" id="UP000078200">
    <property type="component" value="Unassembled WGS sequence"/>
</dbReference>
<dbReference type="AlphaFoldDB" id="A0A1A9VNT3"/>
<proteinExistence type="predicted"/>
<protein>
    <submittedName>
        <fullName evidence="1">Uncharacterized protein</fullName>
    </submittedName>
</protein>
<reference evidence="1" key="1">
    <citation type="submission" date="2020-05" db="UniProtKB">
        <authorList>
            <consortium name="EnsemblMetazoa"/>
        </authorList>
    </citation>
    <scope>IDENTIFICATION</scope>
    <source>
        <strain evidence="1">TTRI</strain>
    </source>
</reference>
<keyword evidence="2" id="KW-1185">Reference proteome</keyword>
<dbReference type="EnsemblMetazoa" id="GAUT042891-RA">
    <property type="protein sequence ID" value="GAUT042891-PA"/>
    <property type="gene ID" value="GAUT042891"/>
</dbReference>
<evidence type="ECO:0000313" key="1">
    <source>
        <dbReference type="EnsemblMetazoa" id="GAUT042891-PA"/>
    </source>
</evidence>
<organism evidence="1 2">
    <name type="scientific">Glossina austeni</name>
    <name type="common">Savannah tsetse fly</name>
    <dbReference type="NCBI Taxonomy" id="7395"/>
    <lineage>
        <taxon>Eukaryota</taxon>
        <taxon>Metazoa</taxon>
        <taxon>Ecdysozoa</taxon>
        <taxon>Arthropoda</taxon>
        <taxon>Hexapoda</taxon>
        <taxon>Insecta</taxon>
        <taxon>Pterygota</taxon>
        <taxon>Neoptera</taxon>
        <taxon>Endopterygota</taxon>
        <taxon>Diptera</taxon>
        <taxon>Brachycera</taxon>
        <taxon>Muscomorpha</taxon>
        <taxon>Hippoboscoidea</taxon>
        <taxon>Glossinidae</taxon>
        <taxon>Glossina</taxon>
    </lineage>
</organism>
<evidence type="ECO:0000313" key="2">
    <source>
        <dbReference type="Proteomes" id="UP000078200"/>
    </source>
</evidence>